<organism evidence="3 4">
    <name type="scientific">Azospirillum rugosum</name>
    <dbReference type="NCBI Taxonomy" id="416170"/>
    <lineage>
        <taxon>Bacteria</taxon>
        <taxon>Pseudomonadati</taxon>
        <taxon>Pseudomonadota</taxon>
        <taxon>Alphaproteobacteria</taxon>
        <taxon>Rhodospirillales</taxon>
        <taxon>Azospirillaceae</taxon>
        <taxon>Azospirillum</taxon>
    </lineage>
</organism>
<gene>
    <name evidence="3" type="ORF">J2851_005634</name>
</gene>
<dbReference type="Proteomes" id="UP000781958">
    <property type="component" value="Unassembled WGS sequence"/>
</dbReference>
<dbReference type="Pfam" id="PF18602">
    <property type="entry name" value="Rap1a"/>
    <property type="match status" value="1"/>
</dbReference>
<accession>A0ABS4STC2</accession>
<feature type="domain" description="Rap1a immunity protein" evidence="2">
    <location>
        <begin position="44"/>
        <end position="137"/>
    </location>
</feature>
<reference evidence="3 4" key="1">
    <citation type="submission" date="2021-03" db="EMBL/GenBank/DDBJ databases">
        <title>Genomic Encyclopedia of Type Strains, Phase III (KMG-III): the genomes of soil and plant-associated and newly described type strains.</title>
        <authorList>
            <person name="Whitman W."/>
        </authorList>
    </citation>
    <scope>NUCLEOTIDE SEQUENCE [LARGE SCALE GENOMIC DNA]</scope>
    <source>
        <strain evidence="3 4">IMMIB AFH-6</strain>
    </source>
</reference>
<sequence length="139" mass="14817">MTHQPKRALAAIPAAIAMAMAMAAATVQAQTAPAPSETNFQVRTTADLVKLCEAAPADPTGIAALHFCQGFAVGAYQYHQIVTAAEGKRQLVCAPNPPPSRNEAVAAFIAWAKQNPQQMNTPPVEGLFRFLSQRYPCRA</sequence>
<keyword evidence="4" id="KW-1185">Reference proteome</keyword>
<evidence type="ECO:0000259" key="2">
    <source>
        <dbReference type="Pfam" id="PF18602"/>
    </source>
</evidence>
<protein>
    <recommendedName>
        <fullName evidence="2">Rap1a immunity protein domain-containing protein</fullName>
    </recommendedName>
</protein>
<feature type="signal peptide" evidence="1">
    <location>
        <begin position="1"/>
        <end position="29"/>
    </location>
</feature>
<evidence type="ECO:0000313" key="3">
    <source>
        <dbReference type="EMBL" id="MBP2295821.1"/>
    </source>
</evidence>
<name>A0ABS4STC2_9PROT</name>
<feature type="chain" id="PRO_5046699941" description="Rap1a immunity protein domain-containing protein" evidence="1">
    <location>
        <begin position="30"/>
        <end position="139"/>
    </location>
</feature>
<comment type="caution">
    <text evidence="3">The sequence shown here is derived from an EMBL/GenBank/DDBJ whole genome shotgun (WGS) entry which is preliminary data.</text>
</comment>
<dbReference type="InterPro" id="IPR041238">
    <property type="entry name" value="Rap1a"/>
</dbReference>
<evidence type="ECO:0000313" key="4">
    <source>
        <dbReference type="Proteomes" id="UP000781958"/>
    </source>
</evidence>
<dbReference type="EMBL" id="JAGINP010000024">
    <property type="protein sequence ID" value="MBP2295821.1"/>
    <property type="molecule type" value="Genomic_DNA"/>
</dbReference>
<dbReference type="RefSeq" id="WP_209770440.1">
    <property type="nucleotide sequence ID" value="NZ_JAGINP010000024.1"/>
</dbReference>
<proteinExistence type="predicted"/>
<evidence type="ECO:0000256" key="1">
    <source>
        <dbReference type="SAM" id="SignalP"/>
    </source>
</evidence>
<keyword evidence="1" id="KW-0732">Signal</keyword>